<accession>A0A8H7VZB8</accession>
<evidence type="ECO:0000256" key="1">
    <source>
        <dbReference type="SAM" id="MobiDB-lite"/>
    </source>
</evidence>
<dbReference type="AlphaFoldDB" id="A0A8H7VZB8"/>
<proteinExistence type="predicted"/>
<evidence type="ECO:0000313" key="2">
    <source>
        <dbReference type="EMBL" id="KAG2234248.1"/>
    </source>
</evidence>
<dbReference type="EMBL" id="JAEPRE010000058">
    <property type="protein sequence ID" value="KAG2234248.1"/>
    <property type="molecule type" value="Genomic_DNA"/>
</dbReference>
<organism evidence="2 3">
    <name type="scientific">Thamnidium elegans</name>
    <dbReference type="NCBI Taxonomy" id="101142"/>
    <lineage>
        <taxon>Eukaryota</taxon>
        <taxon>Fungi</taxon>
        <taxon>Fungi incertae sedis</taxon>
        <taxon>Mucoromycota</taxon>
        <taxon>Mucoromycotina</taxon>
        <taxon>Mucoromycetes</taxon>
        <taxon>Mucorales</taxon>
        <taxon>Mucorineae</taxon>
        <taxon>Mucoraceae</taxon>
        <taxon>Thamnidium</taxon>
    </lineage>
</organism>
<name>A0A8H7VZB8_9FUNG</name>
<evidence type="ECO:0000313" key="3">
    <source>
        <dbReference type="Proteomes" id="UP000613177"/>
    </source>
</evidence>
<dbReference type="Proteomes" id="UP000613177">
    <property type="component" value="Unassembled WGS sequence"/>
</dbReference>
<gene>
    <name evidence="2" type="ORF">INT48_001967</name>
</gene>
<keyword evidence="3" id="KW-1185">Reference proteome</keyword>
<comment type="caution">
    <text evidence="2">The sequence shown here is derived from an EMBL/GenBank/DDBJ whole genome shotgun (WGS) entry which is preliminary data.</text>
</comment>
<reference evidence="2" key="1">
    <citation type="submission" date="2021-01" db="EMBL/GenBank/DDBJ databases">
        <title>Metabolic potential, ecology and presence of endohyphal bacteria is reflected in genomic diversity of Mucoromycotina.</title>
        <authorList>
            <person name="Muszewska A."/>
            <person name="Okrasinska A."/>
            <person name="Steczkiewicz K."/>
            <person name="Drgas O."/>
            <person name="Orlowska M."/>
            <person name="Perlinska-Lenart U."/>
            <person name="Aleksandrzak-Piekarczyk T."/>
            <person name="Szatraj K."/>
            <person name="Zielenkiewicz U."/>
            <person name="Pilsyk S."/>
            <person name="Malc E."/>
            <person name="Mieczkowski P."/>
            <person name="Kruszewska J.S."/>
            <person name="Biernat P."/>
            <person name="Pawlowska J."/>
        </authorList>
    </citation>
    <scope>NUCLEOTIDE SEQUENCE</scope>
    <source>
        <strain evidence="2">WA0000018081</strain>
    </source>
</reference>
<sequence>MDFSVSLTEYLLTTHNPTMKDVFDRAILYAYYHDPGFVKSYKWPVKTSEPSEKQSTDSDLIRSYEQAPPNPSSTSAFFPTDRESTDYVCVATYAFEALNLSYEEADDNNDGDYDNYDDGYNICNDSDDYEEHPNYEAYDRCNDYNNRSYQPNYDENAYEYYSHDLDYDGWDDFYGCHDEDDYDYDLDYGSDDDFY</sequence>
<feature type="compositionally biased region" description="Basic and acidic residues" evidence="1">
    <location>
        <begin position="49"/>
        <end position="62"/>
    </location>
</feature>
<feature type="region of interest" description="Disordered" evidence="1">
    <location>
        <begin position="48"/>
        <end position="77"/>
    </location>
</feature>
<protein>
    <submittedName>
        <fullName evidence="2">Uncharacterized protein</fullName>
    </submittedName>
</protein>